<name>A0A0Q0W1C2_9FLAO</name>
<sequence length="38" mass="4519">MNFAMIMVNVVNVQQAVCNNQELKYTRFFSVKKWNLPI</sequence>
<evidence type="ECO:0000313" key="2">
    <source>
        <dbReference type="Proteomes" id="UP000050443"/>
    </source>
</evidence>
<accession>A0A0Q0W1C2</accession>
<dbReference type="AlphaFoldDB" id="A0A0Q0W1C2"/>
<dbReference type="STRING" id="362413.RC62_260"/>
<organism evidence="1 2">
    <name type="scientific">Flavobacterium aquidurense</name>
    <dbReference type="NCBI Taxonomy" id="362413"/>
    <lineage>
        <taxon>Bacteria</taxon>
        <taxon>Pseudomonadati</taxon>
        <taxon>Bacteroidota</taxon>
        <taxon>Flavobacteriia</taxon>
        <taxon>Flavobacteriales</taxon>
        <taxon>Flavobacteriaceae</taxon>
        <taxon>Flavobacterium</taxon>
    </lineage>
</organism>
<dbReference type="Proteomes" id="UP000050443">
    <property type="component" value="Unassembled WGS sequence"/>
</dbReference>
<evidence type="ECO:0000313" key="1">
    <source>
        <dbReference type="EMBL" id="KQB40370.1"/>
    </source>
</evidence>
<comment type="caution">
    <text evidence="1">The sequence shown here is derived from an EMBL/GenBank/DDBJ whole genome shotgun (WGS) entry which is preliminary data.</text>
</comment>
<protein>
    <submittedName>
        <fullName evidence="1">Uncharacterized protein</fullName>
    </submittedName>
</protein>
<proteinExistence type="predicted"/>
<dbReference type="PATRIC" id="fig|362413.3.peg.247"/>
<reference evidence="1 2" key="1">
    <citation type="submission" date="2014-09" db="EMBL/GenBank/DDBJ databases">
        <title>Genome sequence of Flavobacterium aquidurense RC62.</title>
        <authorList>
            <person name="Kim J.F."/>
            <person name="Kwak M.-J."/>
        </authorList>
    </citation>
    <scope>NUCLEOTIDE SEQUENCE [LARGE SCALE GENOMIC DNA]</scope>
    <source>
        <strain evidence="1 2">RC62</strain>
    </source>
</reference>
<gene>
    <name evidence="1" type="ORF">RC62_260</name>
</gene>
<dbReference type="EMBL" id="JRLF01000010">
    <property type="protein sequence ID" value="KQB40370.1"/>
    <property type="molecule type" value="Genomic_DNA"/>
</dbReference>